<dbReference type="PATRIC" id="fig|1449350.3.peg.377"/>
<feature type="transmembrane region" description="Helical" evidence="7">
    <location>
        <begin position="12"/>
        <end position="37"/>
    </location>
</feature>
<dbReference type="RefSeq" id="WP_037257760.1">
    <property type="nucleotide sequence ID" value="NZ_JALZ01000001.1"/>
</dbReference>
<evidence type="ECO:0000313" key="9">
    <source>
        <dbReference type="EMBL" id="ETX16595.1"/>
    </source>
</evidence>
<evidence type="ECO:0000256" key="3">
    <source>
        <dbReference type="ARBA" id="ARBA00022723"/>
    </source>
</evidence>
<reference evidence="9 10" key="1">
    <citation type="submission" date="2014-01" db="EMBL/GenBank/DDBJ databases">
        <title>Roseivivax halodurans JCM 10272 Genome Sequencing.</title>
        <authorList>
            <person name="Lai Q."/>
            <person name="Li G."/>
            <person name="Shao Z."/>
        </authorList>
    </citation>
    <scope>NUCLEOTIDE SEQUENCE [LARGE SCALE GENOMIC DNA]</scope>
    <source>
        <strain evidence="9 10">JCM 10272</strain>
    </source>
</reference>
<keyword evidence="7" id="KW-0812">Transmembrane</keyword>
<keyword evidence="5 6" id="KW-0408">Iron</keyword>
<comment type="caution">
    <text evidence="9">The sequence shown here is derived from an EMBL/GenBank/DDBJ whole genome shotgun (WGS) entry which is preliminary data.</text>
</comment>
<keyword evidence="1" id="KW-0813">Transport</keyword>
<evidence type="ECO:0000313" key="10">
    <source>
        <dbReference type="Proteomes" id="UP000022447"/>
    </source>
</evidence>
<evidence type="ECO:0000256" key="6">
    <source>
        <dbReference type="PROSITE-ProRule" id="PRU00433"/>
    </source>
</evidence>
<dbReference type="Pfam" id="PF00034">
    <property type="entry name" value="Cytochrom_C"/>
    <property type="match status" value="1"/>
</dbReference>
<evidence type="ECO:0000256" key="1">
    <source>
        <dbReference type="ARBA" id="ARBA00022448"/>
    </source>
</evidence>
<dbReference type="InterPro" id="IPR036909">
    <property type="entry name" value="Cyt_c-like_dom_sf"/>
</dbReference>
<feature type="domain" description="Cytochrome c" evidence="8">
    <location>
        <begin position="162"/>
        <end position="253"/>
    </location>
</feature>
<evidence type="ECO:0000256" key="5">
    <source>
        <dbReference type="ARBA" id="ARBA00023004"/>
    </source>
</evidence>
<sequence length="365" mass="39251">MKLRRPDLDPETIAWTLGTLAVAGAVVGASVVGFGLYNVSARSGHLPGVSWALHTTFRQSVERQAPPKSEVPELTPEMAALGARHFEAACAVCHSAPGRNRTATMEVMNPVPPHIEVASRNWDPEEFHWIVDEGVKMSGMPAWPADREPEVWPVVAFLMDVQDGMTGEEYEALTRMEGGSAEGFEYCAACHGERGATDNPHIPRLDILSAEYMSVALDAYARGARDSGFMEHAASEVPRETLADLAARFAEYQPSGDAGDMSELAGEGRTLAYAEGGDSNVPSCRACHGPWPEPIKESFPALAGQHAPYLEAQLKLWRDGARGGGPTQELMHSAARELSDEDIAALAAYYAALAPATLNETAERP</sequence>
<dbReference type="STRING" id="1449350.OCH239_01865"/>
<keyword evidence="4" id="KW-0249">Electron transport</keyword>
<feature type="domain" description="Cytochrome c" evidence="8">
    <location>
        <begin position="77"/>
        <end position="162"/>
    </location>
</feature>
<organism evidence="9 10">
    <name type="scientific">Roseivivax halodurans JCM 10272</name>
    <dbReference type="NCBI Taxonomy" id="1449350"/>
    <lineage>
        <taxon>Bacteria</taxon>
        <taxon>Pseudomonadati</taxon>
        <taxon>Pseudomonadota</taxon>
        <taxon>Alphaproteobacteria</taxon>
        <taxon>Rhodobacterales</taxon>
        <taxon>Roseobacteraceae</taxon>
        <taxon>Roseivivax</taxon>
    </lineage>
</organism>
<accession>X7EL29</accession>
<keyword evidence="3 6" id="KW-0479">Metal-binding</keyword>
<keyword evidence="2 6" id="KW-0349">Heme</keyword>
<evidence type="ECO:0000256" key="7">
    <source>
        <dbReference type="SAM" id="Phobius"/>
    </source>
</evidence>
<keyword evidence="10" id="KW-1185">Reference proteome</keyword>
<evidence type="ECO:0000256" key="4">
    <source>
        <dbReference type="ARBA" id="ARBA00022982"/>
    </source>
</evidence>
<dbReference type="SUPFAM" id="SSF46626">
    <property type="entry name" value="Cytochrome c"/>
    <property type="match status" value="3"/>
</dbReference>
<dbReference type="eggNOG" id="COG2010">
    <property type="taxonomic scope" value="Bacteria"/>
</dbReference>
<evidence type="ECO:0000259" key="8">
    <source>
        <dbReference type="PROSITE" id="PS51007"/>
    </source>
</evidence>
<dbReference type="GO" id="GO:0020037">
    <property type="term" value="F:heme binding"/>
    <property type="evidence" value="ECO:0007669"/>
    <property type="project" value="InterPro"/>
</dbReference>
<dbReference type="PANTHER" id="PTHR33751">
    <property type="entry name" value="CBB3-TYPE CYTOCHROME C OXIDASE SUBUNIT FIXP"/>
    <property type="match status" value="1"/>
</dbReference>
<dbReference type="InterPro" id="IPR050597">
    <property type="entry name" value="Cytochrome_c_Oxidase_Subunit"/>
</dbReference>
<dbReference type="eggNOG" id="COG2863">
    <property type="taxonomic scope" value="Bacteria"/>
</dbReference>
<feature type="domain" description="Cytochrome c" evidence="8">
    <location>
        <begin position="272"/>
        <end position="354"/>
    </location>
</feature>
<dbReference type="Gene3D" id="1.10.760.10">
    <property type="entry name" value="Cytochrome c-like domain"/>
    <property type="match status" value="3"/>
</dbReference>
<dbReference type="EMBL" id="JALZ01000001">
    <property type="protein sequence ID" value="ETX16595.1"/>
    <property type="molecule type" value="Genomic_DNA"/>
</dbReference>
<proteinExistence type="predicted"/>
<dbReference type="AlphaFoldDB" id="X7EL29"/>
<dbReference type="PANTHER" id="PTHR33751:SF9">
    <property type="entry name" value="CYTOCHROME C4"/>
    <property type="match status" value="1"/>
</dbReference>
<dbReference type="GO" id="GO:0046872">
    <property type="term" value="F:metal ion binding"/>
    <property type="evidence" value="ECO:0007669"/>
    <property type="project" value="UniProtKB-KW"/>
</dbReference>
<dbReference type="Proteomes" id="UP000022447">
    <property type="component" value="Unassembled WGS sequence"/>
</dbReference>
<gene>
    <name evidence="9" type="ORF">OCH239_01865</name>
</gene>
<dbReference type="InterPro" id="IPR009056">
    <property type="entry name" value="Cyt_c-like_dom"/>
</dbReference>
<dbReference type="OrthoDB" id="9773456at2"/>
<keyword evidence="7" id="KW-1133">Transmembrane helix</keyword>
<dbReference type="PROSITE" id="PS51007">
    <property type="entry name" value="CYTC"/>
    <property type="match status" value="3"/>
</dbReference>
<keyword evidence="7" id="KW-0472">Membrane</keyword>
<dbReference type="GO" id="GO:0009055">
    <property type="term" value="F:electron transfer activity"/>
    <property type="evidence" value="ECO:0007669"/>
    <property type="project" value="InterPro"/>
</dbReference>
<name>X7EL29_9RHOB</name>
<dbReference type="Pfam" id="PF13442">
    <property type="entry name" value="Cytochrome_CBB3"/>
    <property type="match status" value="1"/>
</dbReference>
<protein>
    <submittedName>
        <fullName evidence="9">Cytochrome C</fullName>
    </submittedName>
</protein>
<evidence type="ECO:0000256" key="2">
    <source>
        <dbReference type="ARBA" id="ARBA00022617"/>
    </source>
</evidence>